<evidence type="ECO:0000313" key="2">
    <source>
        <dbReference type="Proteomes" id="UP000289664"/>
    </source>
</evidence>
<sequence length="188" mass="20870">MGNKNKDEILLGAGEVYMYEFEGAELPQDSTIESADHNVGHCSGGFSINYKPTKYDVLNQYEKIVKSFITKEEITAKTGVLTWNMENISMLSTGEYTEDKEKKVRTIVFTGKGKSLKTVLMRFVHEKENGKKIRFTMIGQGGSGFALEFTGKELTIDAEISAINKIDGFLAKFEEELTDEEAAAIVAA</sequence>
<organism evidence="1 2">
    <name type="scientific">Clostridium scindens (strain ATCC 35704 / DSM 5676 / VPI 13733 / 19)</name>
    <dbReference type="NCBI Taxonomy" id="411468"/>
    <lineage>
        <taxon>Bacteria</taxon>
        <taxon>Bacillati</taxon>
        <taxon>Bacillota</taxon>
        <taxon>Clostridia</taxon>
        <taxon>Lachnospirales</taxon>
        <taxon>Lachnospiraceae</taxon>
    </lineage>
</organism>
<evidence type="ECO:0000313" key="1">
    <source>
        <dbReference type="EMBL" id="QBF72949.1"/>
    </source>
</evidence>
<protein>
    <submittedName>
        <fullName evidence="1">Uncharacterized protein</fullName>
    </submittedName>
</protein>
<dbReference type="STRING" id="411468.CLOSCI_00281"/>
<dbReference type="RefSeq" id="WP_004605837.1">
    <property type="nucleotide sequence ID" value="NZ_CP036170.1"/>
</dbReference>
<keyword evidence="2" id="KW-1185">Reference proteome</keyword>
<name>B0NA15_CLOS5</name>
<dbReference type="AlphaFoldDB" id="B0NA15"/>
<dbReference type="OrthoDB" id="2853096at2"/>
<dbReference type="HOGENOM" id="CLU_114862_0_0_9"/>
<accession>B0NA15</accession>
<dbReference type="EMBL" id="CP036170">
    <property type="protein sequence ID" value="QBF72949.1"/>
    <property type="molecule type" value="Genomic_DNA"/>
</dbReference>
<reference evidence="1 2" key="1">
    <citation type="journal article" date="2019" name="Appl. Environ. Microbiol.">
        <title>Clostridium scindens ATCC 35704: integration of nutritional requirements, the complete genome sequence, and global transcriptional responses to bile acids.</title>
        <authorList>
            <person name="Devendran S."/>
            <person name="Shrestha R."/>
            <person name="Alves J.M.P."/>
            <person name="Wolf P.G."/>
            <person name="Ly L."/>
            <person name="Hernandez A.G."/>
            <person name="Mendez-Garcia C."/>
            <person name="Inboden A."/>
            <person name="Wiley J."/>
            <person name="Paul O."/>
            <person name="Allen A."/>
            <person name="Springer E."/>
            <person name="Wright C.L."/>
            <person name="Fields C.J."/>
            <person name="Daniel S.L."/>
            <person name="Ridlon J.M."/>
        </authorList>
    </citation>
    <scope>NUCLEOTIDE SEQUENCE [LARGE SCALE GENOMIC DNA]</scope>
    <source>
        <strain evidence="1 2">ATCC 35704</strain>
    </source>
</reference>
<dbReference type="KEGG" id="csci:HDCHBGLK_00294"/>
<dbReference type="Proteomes" id="UP000289664">
    <property type="component" value="Chromosome"/>
</dbReference>
<gene>
    <name evidence="1" type="ORF">HDCHBGLK_00294</name>
</gene>
<proteinExistence type="predicted"/>
<dbReference type="eggNOG" id="ENOG5033YKK">
    <property type="taxonomic scope" value="Bacteria"/>
</dbReference>
<dbReference type="GeneID" id="62694534"/>